<reference evidence="5" key="4">
    <citation type="submission" date="2025-09" db="UniProtKB">
        <authorList>
            <consortium name="Ensembl"/>
        </authorList>
    </citation>
    <scope>IDENTIFICATION</scope>
</reference>
<dbReference type="PANTHER" id="PTHR15672:SF8">
    <property type="entry name" value="PROTEIN ENCORE"/>
    <property type="match status" value="1"/>
</dbReference>
<dbReference type="Pfam" id="PF01424">
    <property type="entry name" value="R3H"/>
    <property type="match status" value="1"/>
</dbReference>
<feature type="region of interest" description="Disordered" evidence="2">
    <location>
        <begin position="1"/>
        <end position="63"/>
    </location>
</feature>
<evidence type="ECO:0000259" key="3">
    <source>
        <dbReference type="PROSITE" id="PS51061"/>
    </source>
</evidence>
<keyword evidence="6" id="KW-1185">Reference proteome</keyword>
<dbReference type="FunFam" id="3.30.1370.50:FF:000001">
    <property type="entry name" value="R3H domain-containing protein 2 isoform 1"/>
    <property type="match status" value="1"/>
</dbReference>
<organism evidence="5 6">
    <name type="scientific">Esox lucius</name>
    <name type="common">Northern pike</name>
    <dbReference type="NCBI Taxonomy" id="8010"/>
    <lineage>
        <taxon>Eukaryota</taxon>
        <taxon>Metazoa</taxon>
        <taxon>Chordata</taxon>
        <taxon>Craniata</taxon>
        <taxon>Vertebrata</taxon>
        <taxon>Euteleostomi</taxon>
        <taxon>Actinopterygii</taxon>
        <taxon>Neopterygii</taxon>
        <taxon>Teleostei</taxon>
        <taxon>Protacanthopterygii</taxon>
        <taxon>Esociformes</taxon>
        <taxon>Esocidae</taxon>
        <taxon>Esox</taxon>
    </lineage>
</organism>
<dbReference type="CDD" id="cd02642">
    <property type="entry name" value="R3H_encore_like"/>
    <property type="match status" value="1"/>
</dbReference>
<evidence type="ECO:0000313" key="5">
    <source>
        <dbReference type="Ensembl" id="ENSELUP00000078437.2"/>
    </source>
</evidence>
<dbReference type="GeneID" id="105012439"/>
<protein>
    <submittedName>
        <fullName evidence="5">Uncharacterized protein</fullName>
    </submittedName>
</protein>
<name>A0A6Q2ZL52_ESOLU</name>
<dbReference type="GeneTree" id="ENSGT00940000155609"/>
<dbReference type="GO" id="GO:0003676">
    <property type="term" value="F:nucleic acid binding"/>
    <property type="evidence" value="ECO:0007669"/>
    <property type="project" value="UniProtKB-UniRule"/>
</dbReference>
<dbReference type="Proteomes" id="UP000265140">
    <property type="component" value="Chromosome 10"/>
</dbReference>
<reference evidence="5" key="2">
    <citation type="submission" date="2020-02" db="EMBL/GenBank/DDBJ databases">
        <title>Esox lucius (northern pike) genome, fEsoLuc1, primary haplotype.</title>
        <authorList>
            <person name="Myers G."/>
            <person name="Karagic N."/>
            <person name="Meyer A."/>
            <person name="Pippel M."/>
            <person name="Reichard M."/>
            <person name="Winkler S."/>
            <person name="Tracey A."/>
            <person name="Sims Y."/>
            <person name="Howe K."/>
            <person name="Rhie A."/>
            <person name="Formenti G."/>
            <person name="Durbin R."/>
            <person name="Fedrigo O."/>
            <person name="Jarvis E.D."/>
        </authorList>
    </citation>
    <scope>NUCLEOTIDE SEQUENCE [LARGE SCALE GENOMIC DNA]</scope>
</reference>
<dbReference type="PROSITE" id="PS51061">
    <property type="entry name" value="R3H"/>
    <property type="match status" value="1"/>
</dbReference>
<dbReference type="Bgee" id="ENSELUG00000002532">
    <property type="expression patterns" value="Expressed in muscle tissue and 13 other cell types or tissues"/>
</dbReference>
<dbReference type="InterPro" id="IPR036867">
    <property type="entry name" value="R3H_dom_sf"/>
</dbReference>
<dbReference type="InParanoid" id="A0A6Q2ZL52"/>
<dbReference type="OrthoDB" id="278430at2759"/>
<feature type="compositionally biased region" description="Polar residues" evidence="2">
    <location>
        <begin position="322"/>
        <end position="335"/>
    </location>
</feature>
<proteinExistence type="predicted"/>
<dbReference type="InterPro" id="IPR051937">
    <property type="entry name" value="R3H_domain_containing"/>
</dbReference>
<feature type="compositionally biased region" description="Polar residues" evidence="2">
    <location>
        <begin position="357"/>
        <end position="368"/>
    </location>
</feature>
<dbReference type="InterPro" id="IPR024771">
    <property type="entry name" value="SUZ"/>
</dbReference>
<dbReference type="AlphaFoldDB" id="A0A6Q2ZL52"/>
<feature type="domain" description="R3H" evidence="3">
    <location>
        <begin position="148"/>
        <end position="210"/>
    </location>
</feature>
<evidence type="ECO:0000256" key="1">
    <source>
        <dbReference type="ARBA" id="ARBA00022553"/>
    </source>
</evidence>
<dbReference type="Ensembl" id="ENSELUT00000063747.2">
    <property type="protein sequence ID" value="ENSELUP00000078437.2"/>
    <property type="gene ID" value="ENSELUG00000002532.3"/>
</dbReference>
<reference evidence="5" key="3">
    <citation type="submission" date="2025-08" db="UniProtKB">
        <authorList>
            <consortium name="Ensembl"/>
        </authorList>
    </citation>
    <scope>IDENTIFICATION</scope>
</reference>
<feature type="region of interest" description="Disordered" evidence="2">
    <location>
        <begin position="250"/>
        <end position="386"/>
    </location>
</feature>
<reference evidence="6" key="1">
    <citation type="journal article" date="2014" name="PLoS ONE">
        <title>The genome and linkage map of the northern pike (Esox lucius): conserved synteny revealed between the salmonid sister group and the Neoteleostei.</title>
        <authorList>
            <person name="Rondeau E.B."/>
            <person name="Minkley D.R."/>
            <person name="Leong J.S."/>
            <person name="Messmer A.M."/>
            <person name="Jantzen J.R."/>
            <person name="von Schalburg K.R."/>
            <person name="Lemon C."/>
            <person name="Bird N.H."/>
            <person name="Koop B.F."/>
        </authorList>
    </citation>
    <scope>NUCLEOTIDE SEQUENCE</scope>
</reference>
<sequence>MTDAMVPESSGQKSCDDFSPSPASSSPPLATEEEGQPENRKVEQQKRVSNQGQPSRKRCKAKGRLVRSTAVYEDVSIPSYADTSQDSQGSLEVAVLLGCHDNEEDEQSKETTVPTLIVSDTSQEYTDSSGIDLHQFIIATLNSNPRDRMMLLKLEQEMIDFITDNGPYKKFPHMSSYHRMLVHRVAAYFGMEHNVDQTGKSVIINTTSNTRIPEQRFMDYINDEKGDETQWRSILKRDHTDDNQARFHTLLEEKRSKSMEEREEEYQRARERIFNQEPTSPQETRAVEDGGPHAATQRRQLFRGTRGNSGSSRHSSTETDYSRYSNWSSTDSGRYSNDPRPWSSTDSGRYSNDPRPWSSTDSDSSYQRPNPAPMARSTNHSWDLRDETLNTGSNYLMEPIKNGIPPGSILLNPHTGQPFLNPDGTPAIYHPQQQAPPHPPQQAPPLPPQQAPPLPPQQAPPLPPQQASHNPQVVQYSSVSNPPKQLQYSMGEELSSQFGCMNVSCQSAGEAPPLFPPLAPPTQSFVYTANPHPINPHSYCQPPPTQVPVYYFPSAQYATSAPQTSATPTQAPQLTGYSPAVAGQQQSYQGMMGLGQNQAQIMLGSYTPGSSHPCGATLGGVGLSYPQSGLLSGDYCCMVSPSCAPGPAPPLYTGCHASSCSNISSHGWAGK</sequence>
<feature type="compositionally biased region" description="Basic and acidic residues" evidence="2">
    <location>
        <begin position="37"/>
        <end position="46"/>
    </location>
</feature>
<dbReference type="PROSITE" id="PS51673">
    <property type="entry name" value="SUZ"/>
    <property type="match status" value="1"/>
</dbReference>
<feature type="compositionally biased region" description="Polar residues" evidence="2">
    <location>
        <begin position="468"/>
        <end position="485"/>
    </location>
</feature>
<feature type="domain" description="SUZ" evidence="4">
    <location>
        <begin position="211"/>
        <end position="278"/>
    </location>
</feature>
<evidence type="ECO:0000259" key="4">
    <source>
        <dbReference type="PROSITE" id="PS51673"/>
    </source>
</evidence>
<keyword evidence="1" id="KW-0597">Phosphoprotein</keyword>
<feature type="compositionally biased region" description="Basic and acidic residues" evidence="2">
    <location>
        <begin position="250"/>
        <end position="274"/>
    </location>
</feature>
<dbReference type="SMART" id="SM00393">
    <property type="entry name" value="R3H"/>
    <property type="match status" value="1"/>
</dbReference>
<feature type="compositionally biased region" description="Pro residues" evidence="2">
    <location>
        <begin position="434"/>
        <end position="464"/>
    </location>
</feature>
<accession>A0A6Q2ZL52</accession>
<dbReference type="InterPro" id="IPR001374">
    <property type="entry name" value="R3H_dom"/>
</dbReference>
<feature type="compositionally biased region" description="Low complexity" evidence="2">
    <location>
        <begin position="19"/>
        <end position="28"/>
    </location>
</feature>
<dbReference type="PANTHER" id="PTHR15672">
    <property type="entry name" value="CAMP-REGULATED PHOSPHOPROTEIN 21 RELATED R3H DOMAIN CONTAINING PROTEIN"/>
    <property type="match status" value="1"/>
</dbReference>
<dbReference type="OMA" id="QEHCNQV"/>
<dbReference type="RefSeq" id="XP_010871581.2">
    <property type="nucleotide sequence ID" value="XM_010873279.5"/>
</dbReference>
<evidence type="ECO:0000313" key="6">
    <source>
        <dbReference type="Proteomes" id="UP000265140"/>
    </source>
</evidence>
<dbReference type="Gene3D" id="3.30.1370.50">
    <property type="entry name" value="R3H-like domain"/>
    <property type="match status" value="1"/>
</dbReference>
<dbReference type="SUPFAM" id="SSF82708">
    <property type="entry name" value="R3H domain"/>
    <property type="match status" value="1"/>
</dbReference>
<evidence type="ECO:0000256" key="2">
    <source>
        <dbReference type="SAM" id="MobiDB-lite"/>
    </source>
</evidence>
<gene>
    <name evidence="5" type="primary">ARPP21</name>
</gene>
<dbReference type="Pfam" id="PF12752">
    <property type="entry name" value="SUZ"/>
    <property type="match status" value="1"/>
</dbReference>
<feature type="region of interest" description="Disordered" evidence="2">
    <location>
        <begin position="407"/>
        <end position="485"/>
    </location>
</feature>